<feature type="region of interest" description="Disordered" evidence="1">
    <location>
        <begin position="55"/>
        <end position="91"/>
    </location>
</feature>
<dbReference type="SMART" id="SM00463">
    <property type="entry name" value="SMR"/>
    <property type="match status" value="1"/>
</dbReference>
<dbReference type="GO" id="GO:0004519">
    <property type="term" value="F:endonuclease activity"/>
    <property type="evidence" value="ECO:0007669"/>
    <property type="project" value="TreeGrafter"/>
</dbReference>
<dbReference type="PANTHER" id="PTHR46535:SF1">
    <property type="entry name" value="NEDD4-BINDING PROTEIN 2"/>
    <property type="match status" value="1"/>
</dbReference>
<organism evidence="3 4">
    <name type="scientific">Cladonia borealis</name>
    <dbReference type="NCBI Taxonomy" id="184061"/>
    <lineage>
        <taxon>Eukaryota</taxon>
        <taxon>Fungi</taxon>
        <taxon>Dikarya</taxon>
        <taxon>Ascomycota</taxon>
        <taxon>Pezizomycotina</taxon>
        <taxon>Lecanoromycetes</taxon>
        <taxon>OSLEUM clade</taxon>
        <taxon>Lecanoromycetidae</taxon>
        <taxon>Lecanorales</taxon>
        <taxon>Lecanorineae</taxon>
        <taxon>Cladoniaceae</taxon>
        <taxon>Cladonia</taxon>
    </lineage>
</organism>
<name>A0AA39R6C4_9LECA</name>
<dbReference type="InterPro" id="IPR002625">
    <property type="entry name" value="Smr_dom"/>
</dbReference>
<dbReference type="GO" id="GO:0005634">
    <property type="term" value="C:nucleus"/>
    <property type="evidence" value="ECO:0007669"/>
    <property type="project" value="TreeGrafter"/>
</dbReference>
<feature type="region of interest" description="Disordered" evidence="1">
    <location>
        <begin position="191"/>
        <end position="222"/>
    </location>
</feature>
<feature type="domain" description="Smr" evidence="2">
    <location>
        <begin position="322"/>
        <end position="409"/>
    </location>
</feature>
<feature type="compositionally biased region" description="Basic residues" evidence="1">
    <location>
        <begin position="204"/>
        <end position="214"/>
    </location>
</feature>
<sequence length="409" mass="45104">MDDIRLLLEKEYCPPIDSSTFFAIVNDYSDLSDTISVEELKATLDLLKEDALTQDNATFDPSGTSGSRDDISSHDSSERAQSWHGDNTSAVTDNTEFSALSQATGEVDLGRELDGVDSFSETDLAELQALTPSQKARLLKEMFHGATDFDTIYILRKVDNDFEKAVDELLNQAYFKDEDLKNGESNLKKGIEAFTEPAVGTQGRRGRRKKKQPQRRTSSTPVSLIPQYLPRAISPNPPDMDIASSNSTTPLQLPRASALLVARSNAFAQAQAAHRKSKSIPLMGGAASYYSSVARDAHATLRQHDSARANELVARQSRPGEVDLHGVSVSDATRIAKVEVEQWWEREGREWSREGKVMVGGLRIITGIGRHSDGGRGKLGPAVRAMLKREDWKIEEGEGVFEVVGRVRR</sequence>
<dbReference type="PANTHER" id="PTHR46535">
    <property type="entry name" value="NEDD4-BINDING PROTEIN 2"/>
    <property type="match status" value="1"/>
</dbReference>
<dbReference type="InterPro" id="IPR052772">
    <property type="entry name" value="Endo/PolyKinase_Domain-Protein"/>
</dbReference>
<dbReference type="SUPFAM" id="SSF160443">
    <property type="entry name" value="SMR domain-like"/>
    <property type="match status" value="1"/>
</dbReference>
<protein>
    <recommendedName>
        <fullName evidence="2">Smr domain-containing protein</fullName>
    </recommendedName>
</protein>
<proteinExistence type="predicted"/>
<comment type="caution">
    <text evidence="3">The sequence shown here is derived from an EMBL/GenBank/DDBJ whole genome shotgun (WGS) entry which is preliminary data.</text>
</comment>
<evidence type="ECO:0000259" key="2">
    <source>
        <dbReference type="PROSITE" id="PS50828"/>
    </source>
</evidence>
<keyword evidence="4" id="KW-1185">Reference proteome</keyword>
<dbReference type="Gene3D" id="3.30.1370.110">
    <property type="match status" value="1"/>
</dbReference>
<dbReference type="AlphaFoldDB" id="A0AA39R6C4"/>
<dbReference type="Proteomes" id="UP001166286">
    <property type="component" value="Unassembled WGS sequence"/>
</dbReference>
<evidence type="ECO:0000313" key="4">
    <source>
        <dbReference type="Proteomes" id="UP001166286"/>
    </source>
</evidence>
<dbReference type="EMBL" id="JAFEKC020000004">
    <property type="protein sequence ID" value="KAK0514906.1"/>
    <property type="molecule type" value="Genomic_DNA"/>
</dbReference>
<reference evidence="3" key="1">
    <citation type="submission" date="2023-03" db="EMBL/GenBank/DDBJ databases">
        <title>Complete genome of Cladonia borealis.</title>
        <authorList>
            <person name="Park H."/>
        </authorList>
    </citation>
    <scope>NUCLEOTIDE SEQUENCE</scope>
    <source>
        <strain evidence="3">ANT050790</strain>
    </source>
</reference>
<feature type="compositionally biased region" description="Basic and acidic residues" evidence="1">
    <location>
        <begin position="67"/>
        <end position="78"/>
    </location>
</feature>
<evidence type="ECO:0000256" key="1">
    <source>
        <dbReference type="SAM" id="MobiDB-lite"/>
    </source>
</evidence>
<dbReference type="InterPro" id="IPR036063">
    <property type="entry name" value="Smr_dom_sf"/>
</dbReference>
<gene>
    <name evidence="3" type="ORF">JMJ35_002285</name>
</gene>
<evidence type="ECO:0000313" key="3">
    <source>
        <dbReference type="EMBL" id="KAK0514906.1"/>
    </source>
</evidence>
<feature type="compositionally biased region" description="Polar residues" evidence="1">
    <location>
        <begin position="55"/>
        <end position="66"/>
    </location>
</feature>
<dbReference type="PROSITE" id="PS50828">
    <property type="entry name" value="SMR"/>
    <property type="match status" value="1"/>
</dbReference>
<accession>A0AA39R6C4</accession>